<dbReference type="PROSITE" id="PS50111">
    <property type="entry name" value="CHEMOTAXIS_TRANSDUC_2"/>
    <property type="match status" value="1"/>
</dbReference>
<dbReference type="KEGG" id="awd:AWOD_I_1930"/>
<evidence type="ECO:0000256" key="8">
    <source>
        <dbReference type="ARBA" id="ARBA00029447"/>
    </source>
</evidence>
<name>A0A090IUB7_9GAMM</name>
<dbReference type="FunFam" id="1.10.287.950:FF:000001">
    <property type="entry name" value="Methyl-accepting chemotaxis sensory transducer"/>
    <property type="match status" value="1"/>
</dbReference>
<organism evidence="13 14">
    <name type="scientific">Aliivibrio wodanis</name>
    <dbReference type="NCBI Taxonomy" id="80852"/>
    <lineage>
        <taxon>Bacteria</taxon>
        <taxon>Pseudomonadati</taxon>
        <taxon>Pseudomonadota</taxon>
        <taxon>Gammaproteobacteria</taxon>
        <taxon>Vibrionales</taxon>
        <taxon>Vibrionaceae</taxon>
        <taxon>Aliivibrio</taxon>
    </lineage>
</organism>
<keyword evidence="14" id="KW-1185">Reference proteome</keyword>
<dbReference type="SMART" id="SM00304">
    <property type="entry name" value="HAMP"/>
    <property type="match status" value="1"/>
</dbReference>
<dbReference type="PRINTS" id="PR00260">
    <property type="entry name" value="CHEMTRNSDUCR"/>
</dbReference>
<evidence type="ECO:0000256" key="2">
    <source>
        <dbReference type="ARBA" id="ARBA00022475"/>
    </source>
</evidence>
<dbReference type="InterPro" id="IPR033479">
    <property type="entry name" value="dCache_1"/>
</dbReference>
<dbReference type="Gene3D" id="1.10.287.950">
    <property type="entry name" value="Methyl-accepting chemotaxis protein"/>
    <property type="match status" value="1"/>
</dbReference>
<dbReference type="HOGENOM" id="CLU_000445_107_12_6"/>
<dbReference type="InterPro" id="IPR004089">
    <property type="entry name" value="MCPsignal_dom"/>
</dbReference>
<reference evidence="14" key="1">
    <citation type="submission" date="2014-09" db="EMBL/GenBank/DDBJ databases">
        <authorList>
            <person name="Hjerde E."/>
        </authorList>
    </citation>
    <scope>NUCLEOTIDE SEQUENCE [LARGE SCALE GENOMIC DNA]</scope>
    <source>
        <strain evidence="14">06/09/139</strain>
    </source>
</reference>
<evidence type="ECO:0000256" key="9">
    <source>
        <dbReference type="PROSITE-ProRule" id="PRU00284"/>
    </source>
</evidence>
<keyword evidence="2" id="KW-1003">Cell membrane</keyword>
<dbReference type="SUPFAM" id="SSF58104">
    <property type="entry name" value="Methyl-accepting chemotaxis protein (MCP) signaling domain"/>
    <property type="match status" value="1"/>
</dbReference>
<evidence type="ECO:0000256" key="6">
    <source>
        <dbReference type="ARBA" id="ARBA00023136"/>
    </source>
</evidence>
<dbReference type="OrthoDB" id="2489132at2"/>
<dbReference type="InterPro" id="IPR004090">
    <property type="entry name" value="Chemotax_Me-accpt_rcpt"/>
</dbReference>
<evidence type="ECO:0000259" key="11">
    <source>
        <dbReference type="PROSITE" id="PS50111"/>
    </source>
</evidence>
<evidence type="ECO:0000256" key="7">
    <source>
        <dbReference type="ARBA" id="ARBA00023224"/>
    </source>
</evidence>
<dbReference type="AlphaFoldDB" id="A0A090IUB7"/>
<feature type="transmembrane region" description="Helical" evidence="10">
    <location>
        <begin position="12"/>
        <end position="31"/>
    </location>
</feature>
<evidence type="ECO:0000259" key="12">
    <source>
        <dbReference type="PROSITE" id="PS50885"/>
    </source>
</evidence>
<dbReference type="Pfam" id="PF00015">
    <property type="entry name" value="MCPsignal"/>
    <property type="match status" value="1"/>
</dbReference>
<comment type="similarity">
    <text evidence="8">Belongs to the methyl-accepting chemotaxis (MCP) protein family.</text>
</comment>
<dbReference type="Pfam" id="PF02743">
    <property type="entry name" value="dCache_1"/>
    <property type="match status" value="1"/>
</dbReference>
<dbReference type="SMART" id="SM00283">
    <property type="entry name" value="MA"/>
    <property type="match status" value="1"/>
</dbReference>
<evidence type="ECO:0000256" key="5">
    <source>
        <dbReference type="ARBA" id="ARBA00022989"/>
    </source>
</evidence>
<evidence type="ECO:0000256" key="1">
    <source>
        <dbReference type="ARBA" id="ARBA00004651"/>
    </source>
</evidence>
<dbReference type="PANTHER" id="PTHR32089:SF55">
    <property type="entry name" value="METHYL ACCEPTING SENSORY TRANSDUCER WITH CACHE_2 SMALL MOLECULE BINDING DOMAIN"/>
    <property type="match status" value="1"/>
</dbReference>
<protein>
    <submittedName>
        <fullName evidence="13">Methyl-accepting chemotaxis protein</fullName>
    </submittedName>
</protein>
<keyword evidence="5 10" id="KW-1133">Transmembrane helix</keyword>
<accession>A0A090IUB7</accession>
<evidence type="ECO:0000313" key="13">
    <source>
        <dbReference type="EMBL" id="CED71995.1"/>
    </source>
</evidence>
<dbReference type="EMBL" id="LN554846">
    <property type="protein sequence ID" value="CED71995.1"/>
    <property type="molecule type" value="Genomic_DNA"/>
</dbReference>
<evidence type="ECO:0000256" key="4">
    <source>
        <dbReference type="ARBA" id="ARBA00022692"/>
    </source>
</evidence>
<dbReference type="CDD" id="cd06225">
    <property type="entry name" value="HAMP"/>
    <property type="match status" value="1"/>
</dbReference>
<keyword evidence="4 10" id="KW-0812">Transmembrane</keyword>
<dbReference type="GO" id="GO:0006935">
    <property type="term" value="P:chemotaxis"/>
    <property type="evidence" value="ECO:0007669"/>
    <property type="project" value="UniProtKB-KW"/>
</dbReference>
<feature type="domain" description="Methyl-accepting transducer" evidence="11">
    <location>
        <begin position="385"/>
        <end position="621"/>
    </location>
</feature>
<proteinExistence type="inferred from homology"/>
<comment type="subcellular location">
    <subcellularLocation>
        <location evidence="1">Cell membrane</location>
        <topology evidence="1">Multi-pass membrane protein</topology>
    </subcellularLocation>
</comment>
<keyword evidence="6 10" id="KW-0472">Membrane</keyword>
<dbReference type="GO" id="GO:0004888">
    <property type="term" value="F:transmembrane signaling receptor activity"/>
    <property type="evidence" value="ECO:0007669"/>
    <property type="project" value="InterPro"/>
</dbReference>
<gene>
    <name evidence="13" type="ORF">AWOD_I_1930</name>
</gene>
<dbReference type="InterPro" id="IPR003660">
    <property type="entry name" value="HAMP_dom"/>
</dbReference>
<dbReference type="Gene3D" id="3.30.450.20">
    <property type="entry name" value="PAS domain"/>
    <property type="match status" value="1"/>
</dbReference>
<sequence length="658" mass="72476">MSSIRTIYSSYFLAFMGIIALLTITGINRWVSPVLYSSETQIVNASLDELQDEIIKELNQVQAQQRSITQTIPQLSSDEIDRIQPFLVDQYGNSQIFGGGIWPLPNAREAGREKFSTFYHRDSSNQLIVNTHWNSAGSLNYFDQVWFKNGLAAPKGQCAWAPAYKDSASTEARTNCAMAIYKDNRKYGVSTIDVTLGFFDNFAKNKEQELKGKILIFENDGKILNNTSDISQDSILKNISSLSSQSEFLANIQANRNSQESEFKYEDDGVSYTLFINKLNNTPWYIAFSLETSILEANSSRTLNTLAFIQLPMAFAIIGFIFIGFTQLTRRLVNLKANIDSLSSGNADLTTQIKIIRDDEVGAIGVSVNNFILYLRGMVSDVSSSSHSISHIITDVESHAKSNKTITDNHATETNQIISAITEMASNAEQVAAGAQNTAMLTQKTSEGAEHSKKTVLTATNSVEILKTQIETTSENVSQMNEETQKIARVLSVIQDIAEQTNLLALNAAIEAARAGEQGRGFAVVADEVRALAARTQNSTTEINDMLSRLQNGVSNVVTAIEHTSNSCETVVNNTLEVNSGLDEMGSSINEINQFSSEIASSSTQQSQVSESIHRNMIEIQKIIHELTTNAAQSSQSTSLLTQENQKLSQMVNKFTLK</sequence>
<feature type="transmembrane region" description="Helical" evidence="10">
    <location>
        <begin position="306"/>
        <end position="326"/>
    </location>
</feature>
<evidence type="ECO:0000313" key="14">
    <source>
        <dbReference type="Proteomes" id="UP000032427"/>
    </source>
</evidence>
<evidence type="ECO:0000256" key="10">
    <source>
        <dbReference type="SAM" id="Phobius"/>
    </source>
</evidence>
<keyword evidence="3" id="KW-0145">Chemotaxis</keyword>
<dbReference type="GO" id="GO:0005886">
    <property type="term" value="C:plasma membrane"/>
    <property type="evidence" value="ECO:0007669"/>
    <property type="project" value="UniProtKB-SubCell"/>
</dbReference>
<dbReference type="CDD" id="cd11386">
    <property type="entry name" value="MCP_signal"/>
    <property type="match status" value="1"/>
</dbReference>
<evidence type="ECO:0000256" key="3">
    <source>
        <dbReference type="ARBA" id="ARBA00022500"/>
    </source>
</evidence>
<feature type="domain" description="HAMP" evidence="12">
    <location>
        <begin position="326"/>
        <end position="380"/>
    </location>
</feature>
<dbReference type="STRING" id="80852.AWOD_I_1930"/>
<dbReference type="Proteomes" id="UP000032427">
    <property type="component" value="Chromosome 1"/>
</dbReference>
<dbReference type="GeneID" id="28541507"/>
<keyword evidence="7 9" id="KW-0807">Transducer</keyword>
<dbReference type="PROSITE" id="PS50885">
    <property type="entry name" value="HAMP"/>
    <property type="match status" value="1"/>
</dbReference>
<dbReference type="PANTHER" id="PTHR32089">
    <property type="entry name" value="METHYL-ACCEPTING CHEMOTAXIS PROTEIN MCPB"/>
    <property type="match status" value="1"/>
</dbReference>
<dbReference type="PATRIC" id="fig|80852.17.peg.1996"/>
<dbReference type="GO" id="GO:0007165">
    <property type="term" value="P:signal transduction"/>
    <property type="evidence" value="ECO:0007669"/>
    <property type="project" value="UniProtKB-KW"/>
</dbReference>